<dbReference type="EMBL" id="FQYX01000011">
    <property type="protein sequence ID" value="SHJ10904.1"/>
    <property type="molecule type" value="Genomic_DNA"/>
</dbReference>
<evidence type="ECO:0000259" key="2">
    <source>
        <dbReference type="Pfam" id="PF05036"/>
    </source>
</evidence>
<sequence>MKTASLLTFILASATFCTAQQAKVNIQQDQKINSLLAHYKSVNETSSHYRIQVGFGTDQQAQALKTNIDKDYPTLPATIDFEYPSYRVRLGKFKTKLEGERTLMDVRKKYPEAMLLKPKKTTK</sequence>
<dbReference type="InterPro" id="IPR007730">
    <property type="entry name" value="SPOR-like_dom"/>
</dbReference>
<dbReference type="InterPro" id="IPR036680">
    <property type="entry name" value="SPOR-like_sf"/>
</dbReference>
<keyword evidence="1" id="KW-0732">Signal</keyword>
<keyword evidence="4" id="KW-1185">Reference proteome</keyword>
<evidence type="ECO:0000256" key="1">
    <source>
        <dbReference type="SAM" id="SignalP"/>
    </source>
</evidence>
<organism evidence="3 4">
    <name type="scientific">Arenibacter nanhaiticus</name>
    <dbReference type="NCBI Taxonomy" id="558155"/>
    <lineage>
        <taxon>Bacteria</taxon>
        <taxon>Pseudomonadati</taxon>
        <taxon>Bacteroidota</taxon>
        <taxon>Flavobacteriia</taxon>
        <taxon>Flavobacteriales</taxon>
        <taxon>Flavobacteriaceae</taxon>
        <taxon>Arenibacter</taxon>
    </lineage>
</organism>
<dbReference type="STRING" id="558155.SAMN04487911_11160"/>
<dbReference type="Pfam" id="PF05036">
    <property type="entry name" value="SPOR"/>
    <property type="match status" value="1"/>
</dbReference>
<feature type="signal peptide" evidence="1">
    <location>
        <begin position="1"/>
        <end position="19"/>
    </location>
</feature>
<dbReference type="AlphaFoldDB" id="A0A1M6GLS9"/>
<dbReference type="GO" id="GO:0042834">
    <property type="term" value="F:peptidoglycan binding"/>
    <property type="evidence" value="ECO:0007669"/>
    <property type="project" value="InterPro"/>
</dbReference>
<dbReference type="RefSeq" id="WP_072764367.1">
    <property type="nucleotide sequence ID" value="NZ_FQYX01000011.1"/>
</dbReference>
<feature type="chain" id="PRO_5013223354" evidence="1">
    <location>
        <begin position="20"/>
        <end position="123"/>
    </location>
</feature>
<dbReference type="Proteomes" id="UP000184231">
    <property type="component" value="Unassembled WGS sequence"/>
</dbReference>
<evidence type="ECO:0000313" key="3">
    <source>
        <dbReference type="EMBL" id="SHJ10904.1"/>
    </source>
</evidence>
<gene>
    <name evidence="3" type="ORF">SAMN04487911_11160</name>
</gene>
<evidence type="ECO:0000313" key="4">
    <source>
        <dbReference type="Proteomes" id="UP000184231"/>
    </source>
</evidence>
<reference evidence="3 4" key="1">
    <citation type="submission" date="2016-11" db="EMBL/GenBank/DDBJ databases">
        <authorList>
            <person name="Jaros S."/>
            <person name="Januszkiewicz K."/>
            <person name="Wedrychowicz H."/>
        </authorList>
    </citation>
    <scope>NUCLEOTIDE SEQUENCE [LARGE SCALE GENOMIC DNA]</scope>
    <source>
        <strain evidence="3 4">CGMCC 1.8863</strain>
    </source>
</reference>
<feature type="domain" description="SPOR" evidence="2">
    <location>
        <begin position="46"/>
        <end position="115"/>
    </location>
</feature>
<protein>
    <submittedName>
        <fullName evidence="3">Sporulation related domain-containing protein</fullName>
    </submittedName>
</protein>
<name>A0A1M6GLS9_9FLAO</name>
<proteinExistence type="predicted"/>
<accession>A0A1M6GLS9</accession>
<dbReference type="OrthoDB" id="2473397at2"/>
<dbReference type="Gene3D" id="3.30.70.1070">
    <property type="entry name" value="Sporulation related repeat"/>
    <property type="match status" value="1"/>
</dbReference>